<keyword evidence="2" id="KW-0812">Transmembrane</keyword>
<proteinExistence type="predicted"/>
<feature type="transmembrane region" description="Helical" evidence="2">
    <location>
        <begin position="275"/>
        <end position="300"/>
    </location>
</feature>
<evidence type="ECO:0000256" key="3">
    <source>
        <dbReference type="SAM" id="SignalP"/>
    </source>
</evidence>
<keyword evidence="2" id="KW-0472">Membrane</keyword>
<protein>
    <submittedName>
        <fullName evidence="4">Uncharacterized protein</fullName>
    </submittedName>
</protein>
<comment type="caution">
    <text evidence="4">The sequence shown here is derived from an EMBL/GenBank/DDBJ whole genome shotgun (WGS) entry which is preliminary data.</text>
</comment>
<organism evidence="4 5">
    <name type="scientific">Geodia barretti</name>
    <name type="common">Barrett's horny sponge</name>
    <dbReference type="NCBI Taxonomy" id="519541"/>
    <lineage>
        <taxon>Eukaryota</taxon>
        <taxon>Metazoa</taxon>
        <taxon>Porifera</taxon>
        <taxon>Demospongiae</taxon>
        <taxon>Heteroscleromorpha</taxon>
        <taxon>Tetractinellida</taxon>
        <taxon>Astrophorina</taxon>
        <taxon>Geodiidae</taxon>
        <taxon>Geodia</taxon>
    </lineage>
</organism>
<evidence type="ECO:0000256" key="1">
    <source>
        <dbReference type="SAM" id="MobiDB-lite"/>
    </source>
</evidence>
<feature type="region of interest" description="Disordered" evidence="1">
    <location>
        <begin position="38"/>
        <end position="66"/>
    </location>
</feature>
<feature type="compositionally biased region" description="Polar residues" evidence="1">
    <location>
        <begin position="38"/>
        <end position="62"/>
    </location>
</feature>
<evidence type="ECO:0000256" key="2">
    <source>
        <dbReference type="SAM" id="Phobius"/>
    </source>
</evidence>
<sequence>MERLAVLLTLAVVSIAFVECGRTERWLWPRDLEDLGSGSDNYESVTPASPESSTRTTESQAATLEAESYPSSFQMITSFQTTSLPSMMAKIEFSSAMPLLATRPSSVTNSTEMPEATSTLSITATPVFSSRLTSEISATATTTYSGVKTISFRTTPQLEKTSQLSVGVAPSSTAVIPKLTPEVLGTGTSSAAATFPLSEVTVISGEESPRLVRSLPLSTSALPTPSLKTKLAHIELTPTTPPEGVHTSPLSFKSLATATLPSLLPKSSNFFTSTLFLAAGGGGAAALLLALVLLVSVLVACRKRMRRRCPCCRTSHKIEGPIISVSYRGSNQRERESYFIKTNELGSTSAFTTRRGEGDASKEFTTFFTTPSFSGPSSMPPADPVTYDADPFTNVEPPVTHYVDPVSRDHQEVKSVKFKSLERSWKLSPQHQRKEGGERGEVEDIDDDFRLSDLENLEKVLDSALIRFETSTL</sequence>
<keyword evidence="5" id="KW-1185">Reference proteome</keyword>
<accession>A0AA35XFU4</accession>
<feature type="signal peptide" evidence="3">
    <location>
        <begin position="1"/>
        <end position="20"/>
    </location>
</feature>
<name>A0AA35XFU4_GEOBA</name>
<evidence type="ECO:0000313" key="4">
    <source>
        <dbReference type="EMBL" id="CAI8049197.1"/>
    </source>
</evidence>
<dbReference type="EMBL" id="CASHTH010003779">
    <property type="protein sequence ID" value="CAI8049197.1"/>
    <property type="molecule type" value="Genomic_DNA"/>
</dbReference>
<keyword evidence="2" id="KW-1133">Transmembrane helix</keyword>
<keyword evidence="3" id="KW-0732">Signal</keyword>
<reference evidence="4" key="1">
    <citation type="submission" date="2023-03" db="EMBL/GenBank/DDBJ databases">
        <authorList>
            <person name="Steffen K."/>
            <person name="Cardenas P."/>
        </authorList>
    </citation>
    <scope>NUCLEOTIDE SEQUENCE</scope>
</reference>
<evidence type="ECO:0000313" key="5">
    <source>
        <dbReference type="Proteomes" id="UP001174909"/>
    </source>
</evidence>
<gene>
    <name evidence="4" type="ORF">GBAR_LOCUS27078</name>
</gene>
<dbReference type="AlphaFoldDB" id="A0AA35XFU4"/>
<feature type="chain" id="PRO_5041384215" evidence="3">
    <location>
        <begin position="21"/>
        <end position="473"/>
    </location>
</feature>
<dbReference type="Proteomes" id="UP001174909">
    <property type="component" value="Unassembled WGS sequence"/>
</dbReference>